<name>A0A1M6IL14_MALRU</name>
<accession>A0A1M6IL14</accession>
<dbReference type="OrthoDB" id="9809813at2"/>
<dbReference type="InterPro" id="IPR051599">
    <property type="entry name" value="Cell_Envelope_Assoc"/>
</dbReference>
<dbReference type="AlphaFoldDB" id="A0A1M6IL14"/>
<dbReference type="PANTHER" id="PTHR30336">
    <property type="entry name" value="INNER MEMBRANE PROTEIN, PROBABLE PERMEASE"/>
    <property type="match status" value="1"/>
</dbReference>
<dbReference type="GO" id="GO:0005886">
    <property type="term" value="C:plasma membrane"/>
    <property type="evidence" value="ECO:0007669"/>
    <property type="project" value="TreeGrafter"/>
</dbReference>
<dbReference type="GO" id="GO:0000270">
    <property type="term" value="P:peptidoglycan metabolic process"/>
    <property type="evidence" value="ECO:0007669"/>
    <property type="project" value="TreeGrafter"/>
</dbReference>
<dbReference type="CDD" id="cd06259">
    <property type="entry name" value="YdcF-like"/>
    <property type="match status" value="1"/>
</dbReference>
<gene>
    <name evidence="3" type="ORF">SAMN02745165_02153</name>
</gene>
<feature type="domain" description="DUF218" evidence="2">
    <location>
        <begin position="87"/>
        <end position="246"/>
    </location>
</feature>
<feature type="transmembrane region" description="Helical" evidence="1">
    <location>
        <begin position="14"/>
        <end position="37"/>
    </location>
</feature>
<proteinExistence type="predicted"/>
<dbReference type="STRING" id="1122189.SAMN02745165_02153"/>
<evidence type="ECO:0000313" key="3">
    <source>
        <dbReference type="EMBL" id="SHJ35171.1"/>
    </source>
</evidence>
<evidence type="ECO:0000313" key="4">
    <source>
        <dbReference type="Proteomes" id="UP000184171"/>
    </source>
</evidence>
<evidence type="ECO:0000256" key="1">
    <source>
        <dbReference type="SAM" id="Phobius"/>
    </source>
</evidence>
<dbReference type="Pfam" id="PF02698">
    <property type="entry name" value="DUF218"/>
    <property type="match status" value="1"/>
</dbReference>
<keyword evidence="1" id="KW-0812">Transmembrane</keyword>
<protein>
    <submittedName>
        <fullName evidence="3">Uncharacterized SAM-binding protein YcdF, DUF218 family</fullName>
    </submittedName>
</protein>
<keyword evidence="1" id="KW-1133">Transmembrane helix</keyword>
<sequence length="275" mass="30207">MQNIDSYLFMLKKFLGSLMMPLPLVLLLLVWAVLMLLRKKTRWLGGIFTLLATALLFAASYAPIANRLIAPLEQEYPGYQVAAEPADYVAVLGHAHASSEIQPITSQLSPTGVVRVTEGIRIYRLNPGSKLIFSGDKFEEPFSYAEKSRQLAISLGVPAEDILLIEGVKDTAEETLALAAAYANSNLVLVTSASHMPRAMMLCSKVGLQPIPAPTNYLAKPVRKKLLFPSARTLAKTQYWAHEKLGQLWTRLTLHAGEKPTRAVSVQPASEDKAH</sequence>
<keyword evidence="1" id="KW-0472">Membrane</keyword>
<dbReference type="PANTHER" id="PTHR30336:SF4">
    <property type="entry name" value="ENVELOPE BIOGENESIS FACTOR ELYC"/>
    <property type="match status" value="1"/>
</dbReference>
<dbReference type="RefSeq" id="WP_139249354.1">
    <property type="nucleotide sequence ID" value="NZ_FQZT01000007.1"/>
</dbReference>
<keyword evidence="4" id="KW-1185">Reference proteome</keyword>
<dbReference type="InterPro" id="IPR003848">
    <property type="entry name" value="DUF218"/>
</dbReference>
<reference evidence="3 4" key="1">
    <citation type="submission" date="2016-11" db="EMBL/GenBank/DDBJ databases">
        <authorList>
            <person name="Jaros S."/>
            <person name="Januszkiewicz K."/>
            <person name="Wedrychowicz H."/>
        </authorList>
    </citation>
    <scope>NUCLEOTIDE SEQUENCE [LARGE SCALE GENOMIC DNA]</scope>
    <source>
        <strain evidence="3 4">DSM 5091</strain>
    </source>
</reference>
<dbReference type="EMBL" id="FQZT01000007">
    <property type="protein sequence ID" value="SHJ35171.1"/>
    <property type="molecule type" value="Genomic_DNA"/>
</dbReference>
<organism evidence="3 4">
    <name type="scientific">Malonomonas rubra DSM 5091</name>
    <dbReference type="NCBI Taxonomy" id="1122189"/>
    <lineage>
        <taxon>Bacteria</taxon>
        <taxon>Pseudomonadati</taxon>
        <taxon>Thermodesulfobacteriota</taxon>
        <taxon>Desulfuromonadia</taxon>
        <taxon>Desulfuromonadales</taxon>
        <taxon>Geopsychrobacteraceae</taxon>
        <taxon>Malonomonas</taxon>
    </lineage>
</organism>
<evidence type="ECO:0000259" key="2">
    <source>
        <dbReference type="Pfam" id="PF02698"/>
    </source>
</evidence>
<dbReference type="Proteomes" id="UP000184171">
    <property type="component" value="Unassembled WGS sequence"/>
</dbReference>
<feature type="transmembrane region" description="Helical" evidence="1">
    <location>
        <begin position="44"/>
        <end position="64"/>
    </location>
</feature>
<dbReference type="GO" id="GO:0043164">
    <property type="term" value="P:Gram-negative-bacterium-type cell wall biogenesis"/>
    <property type="evidence" value="ECO:0007669"/>
    <property type="project" value="TreeGrafter"/>
</dbReference>